<dbReference type="EMBL" id="JAODUO010000700">
    <property type="protein sequence ID" value="KAK2175880.1"/>
    <property type="molecule type" value="Genomic_DNA"/>
</dbReference>
<name>A0AAD9KRA3_RIDPI</name>
<keyword evidence="1" id="KW-1133">Transmembrane helix</keyword>
<sequence>MPYFDCKGGDIWMMTYTVPFFGYTNGSYYFRKSSRKPTKRLH</sequence>
<reference evidence="2" key="1">
    <citation type="journal article" date="2023" name="Mol. Biol. Evol.">
        <title>Third-Generation Sequencing Reveals the Adaptive Role of the Epigenome in Three Deep-Sea Polychaetes.</title>
        <authorList>
            <person name="Perez M."/>
            <person name="Aroh O."/>
            <person name="Sun Y."/>
            <person name="Lan Y."/>
            <person name="Juniper S.K."/>
            <person name="Young C.R."/>
            <person name="Angers B."/>
            <person name="Qian P.Y."/>
        </authorList>
    </citation>
    <scope>NUCLEOTIDE SEQUENCE</scope>
    <source>
        <strain evidence="2">R07B-5</strain>
    </source>
</reference>
<evidence type="ECO:0000256" key="1">
    <source>
        <dbReference type="SAM" id="Phobius"/>
    </source>
</evidence>
<accession>A0AAD9KRA3</accession>
<organism evidence="2 3">
    <name type="scientific">Ridgeia piscesae</name>
    <name type="common">Tubeworm</name>
    <dbReference type="NCBI Taxonomy" id="27915"/>
    <lineage>
        <taxon>Eukaryota</taxon>
        <taxon>Metazoa</taxon>
        <taxon>Spiralia</taxon>
        <taxon>Lophotrochozoa</taxon>
        <taxon>Annelida</taxon>
        <taxon>Polychaeta</taxon>
        <taxon>Sedentaria</taxon>
        <taxon>Canalipalpata</taxon>
        <taxon>Sabellida</taxon>
        <taxon>Siboglinidae</taxon>
        <taxon>Ridgeia</taxon>
    </lineage>
</organism>
<dbReference type="AlphaFoldDB" id="A0AAD9KRA3"/>
<protein>
    <submittedName>
        <fullName evidence="2">Uncharacterized protein</fullName>
    </submittedName>
</protein>
<keyword evidence="1" id="KW-0812">Transmembrane</keyword>
<keyword evidence="1" id="KW-0472">Membrane</keyword>
<keyword evidence="3" id="KW-1185">Reference proteome</keyword>
<comment type="caution">
    <text evidence="2">The sequence shown here is derived from an EMBL/GenBank/DDBJ whole genome shotgun (WGS) entry which is preliminary data.</text>
</comment>
<feature type="transmembrane region" description="Helical" evidence="1">
    <location>
        <begin position="12"/>
        <end position="30"/>
    </location>
</feature>
<dbReference type="Gene3D" id="3.30.450.20">
    <property type="entry name" value="PAS domain"/>
    <property type="match status" value="1"/>
</dbReference>
<dbReference type="Proteomes" id="UP001209878">
    <property type="component" value="Unassembled WGS sequence"/>
</dbReference>
<evidence type="ECO:0000313" key="2">
    <source>
        <dbReference type="EMBL" id="KAK2175880.1"/>
    </source>
</evidence>
<proteinExistence type="predicted"/>
<gene>
    <name evidence="2" type="ORF">NP493_697g00000</name>
</gene>
<evidence type="ECO:0000313" key="3">
    <source>
        <dbReference type="Proteomes" id="UP001209878"/>
    </source>
</evidence>